<dbReference type="GO" id="GO:0006508">
    <property type="term" value="P:proteolysis"/>
    <property type="evidence" value="ECO:0007669"/>
    <property type="project" value="InterPro"/>
</dbReference>
<comment type="caution">
    <text evidence="3">The sequence shown here is derived from an EMBL/GenBank/DDBJ whole genome shotgun (WGS) entry which is preliminary data.</text>
</comment>
<feature type="region of interest" description="Disordered" evidence="1">
    <location>
        <begin position="463"/>
        <end position="483"/>
    </location>
</feature>
<dbReference type="InterPro" id="IPR011600">
    <property type="entry name" value="Pept_C14_caspase"/>
</dbReference>
<evidence type="ECO:0000313" key="3">
    <source>
        <dbReference type="EMBL" id="KAF6030360.1"/>
    </source>
</evidence>
<dbReference type="GO" id="GO:0004197">
    <property type="term" value="F:cysteine-type endopeptidase activity"/>
    <property type="evidence" value="ECO:0007669"/>
    <property type="project" value="InterPro"/>
</dbReference>
<evidence type="ECO:0000259" key="2">
    <source>
        <dbReference type="Pfam" id="PF00656"/>
    </source>
</evidence>
<dbReference type="SUPFAM" id="SSF52129">
    <property type="entry name" value="Caspase-like"/>
    <property type="match status" value="1"/>
</dbReference>
<organism evidence="3 4">
    <name type="scientific">Bugula neritina</name>
    <name type="common">Brown bryozoan</name>
    <name type="synonym">Sertularia neritina</name>
    <dbReference type="NCBI Taxonomy" id="10212"/>
    <lineage>
        <taxon>Eukaryota</taxon>
        <taxon>Metazoa</taxon>
        <taxon>Spiralia</taxon>
        <taxon>Lophotrochozoa</taxon>
        <taxon>Bryozoa</taxon>
        <taxon>Gymnolaemata</taxon>
        <taxon>Cheilostomatida</taxon>
        <taxon>Flustrina</taxon>
        <taxon>Buguloidea</taxon>
        <taxon>Bugulidae</taxon>
        <taxon>Bugula</taxon>
    </lineage>
</organism>
<dbReference type="Gene3D" id="3.40.50.1460">
    <property type="match status" value="1"/>
</dbReference>
<proteinExistence type="predicted"/>
<sequence>MAEITEREVKSLFNEFKRAVRQGGTFSEERLNTMIERTSGLSVVIPHYFLHKLCDVDIDSIPGYLFKKYKIAENQPEDEKERWSLPKIYSSVEKALNELMKESGNASDGRKPESKNYDQKVRELIVWSAELWFLFNLQKCEHSPVKRFIKSNAVELFCEFFNPIDGTDETRFEVLAEKDCVDIMEKLLCPELGVSSSLQEYFDEKGNVIRFCQTPMSQGMIKTVNPHSKKFYIIPRPSDRNNFAKMYGIVVCGFFKPDQADYSKPEQQAATAIEDAFKKVNMDVIDTKTDPQIFESENLFTELRKWVEDKLKDIENGCSLLVLTVFCHGIYGHLAHEVEGNLLCMAIEELFKLFNKYDGLKEIPKVVVVEACQNWEEEVEITDLQEVINRYKDAMLLISCDKGQQTPADDKNGFLIHVADELKQVDRQTLVDMFLTASEKYAEEQKKGGYTVQPVMFPYEPSKDILIPKSTSNPDDSDEQDSQ</sequence>
<dbReference type="OrthoDB" id="6097640at2759"/>
<protein>
    <recommendedName>
        <fullName evidence="2">Peptidase C14 caspase domain-containing protein</fullName>
    </recommendedName>
</protein>
<reference evidence="3" key="1">
    <citation type="submission" date="2020-06" db="EMBL/GenBank/DDBJ databases">
        <title>Draft genome of Bugula neritina, a colonial animal packing powerful symbionts and potential medicines.</title>
        <authorList>
            <person name="Rayko M."/>
        </authorList>
    </citation>
    <scope>NUCLEOTIDE SEQUENCE [LARGE SCALE GENOMIC DNA]</scope>
    <source>
        <strain evidence="3">Kwan_BN1</strain>
    </source>
</reference>
<evidence type="ECO:0000313" key="4">
    <source>
        <dbReference type="Proteomes" id="UP000593567"/>
    </source>
</evidence>
<dbReference type="AlphaFoldDB" id="A0A7J7JVD1"/>
<evidence type="ECO:0000256" key="1">
    <source>
        <dbReference type="SAM" id="MobiDB-lite"/>
    </source>
</evidence>
<dbReference type="InterPro" id="IPR029030">
    <property type="entry name" value="Caspase-like_dom_sf"/>
</dbReference>
<dbReference type="Pfam" id="PF00656">
    <property type="entry name" value="Peptidase_C14"/>
    <property type="match status" value="1"/>
</dbReference>
<name>A0A7J7JVD1_BUGNE</name>
<accession>A0A7J7JVD1</accession>
<dbReference type="EMBL" id="VXIV02001713">
    <property type="protein sequence ID" value="KAF6030360.1"/>
    <property type="molecule type" value="Genomic_DNA"/>
</dbReference>
<feature type="domain" description="Peptidase C14 caspase" evidence="2">
    <location>
        <begin position="271"/>
        <end position="444"/>
    </location>
</feature>
<gene>
    <name evidence="3" type="ORF">EB796_011345</name>
</gene>
<dbReference type="Proteomes" id="UP000593567">
    <property type="component" value="Unassembled WGS sequence"/>
</dbReference>
<keyword evidence="4" id="KW-1185">Reference proteome</keyword>